<evidence type="ECO:0000313" key="3">
    <source>
        <dbReference type="Proteomes" id="UP000479000"/>
    </source>
</evidence>
<name>A0A6H5H650_9HEMI</name>
<dbReference type="EMBL" id="CADCXU010023871">
    <property type="protein sequence ID" value="CAB0011205.1"/>
    <property type="molecule type" value="Genomic_DNA"/>
</dbReference>
<feature type="non-terminal residue" evidence="2">
    <location>
        <position position="122"/>
    </location>
</feature>
<feature type="region of interest" description="Disordered" evidence="1">
    <location>
        <begin position="1"/>
        <end position="28"/>
    </location>
</feature>
<evidence type="ECO:0000256" key="1">
    <source>
        <dbReference type="SAM" id="MobiDB-lite"/>
    </source>
</evidence>
<sequence>MSHSNPVATPAEMGSHRETEAEEVGPEVPYSQAVGSLLYLATVTRPDISYAVSLVAEKLSKPTLADWTAVKKIMKYLRGTLAYGIMFKNGHKPGILEAFCDADYGGDSLTRRSTSGAVCIYA</sequence>
<proteinExistence type="predicted"/>
<reference evidence="2 3" key="1">
    <citation type="submission" date="2020-02" db="EMBL/GenBank/DDBJ databases">
        <authorList>
            <person name="Ferguson B K."/>
        </authorList>
    </citation>
    <scope>NUCLEOTIDE SEQUENCE [LARGE SCALE GENOMIC DNA]</scope>
</reference>
<dbReference type="AlphaFoldDB" id="A0A6H5H650"/>
<dbReference type="Proteomes" id="UP000479000">
    <property type="component" value="Unassembled WGS sequence"/>
</dbReference>
<dbReference type="OrthoDB" id="6629679at2759"/>
<keyword evidence="3" id="KW-1185">Reference proteome</keyword>
<protein>
    <recommendedName>
        <fullName evidence="4">Reverse transcriptase Ty1/copia-type domain-containing protein</fullName>
    </recommendedName>
</protein>
<gene>
    <name evidence="2" type="ORF">NTEN_LOCUS16198</name>
</gene>
<dbReference type="PANTHER" id="PTHR11439">
    <property type="entry name" value="GAG-POL-RELATED RETROTRANSPOSON"/>
    <property type="match status" value="1"/>
</dbReference>
<dbReference type="PANTHER" id="PTHR11439:SF483">
    <property type="entry name" value="PEPTIDE SYNTHASE GLIP-LIKE, PUTATIVE (AFU_ORTHOLOGUE AFUA_3G12920)-RELATED"/>
    <property type="match status" value="1"/>
</dbReference>
<organism evidence="2 3">
    <name type="scientific">Nesidiocoris tenuis</name>
    <dbReference type="NCBI Taxonomy" id="355587"/>
    <lineage>
        <taxon>Eukaryota</taxon>
        <taxon>Metazoa</taxon>
        <taxon>Ecdysozoa</taxon>
        <taxon>Arthropoda</taxon>
        <taxon>Hexapoda</taxon>
        <taxon>Insecta</taxon>
        <taxon>Pterygota</taxon>
        <taxon>Neoptera</taxon>
        <taxon>Paraneoptera</taxon>
        <taxon>Hemiptera</taxon>
        <taxon>Heteroptera</taxon>
        <taxon>Panheteroptera</taxon>
        <taxon>Cimicomorpha</taxon>
        <taxon>Miridae</taxon>
        <taxon>Dicyphina</taxon>
        <taxon>Nesidiocoris</taxon>
    </lineage>
</organism>
<evidence type="ECO:0008006" key="4">
    <source>
        <dbReference type="Google" id="ProtNLM"/>
    </source>
</evidence>
<evidence type="ECO:0000313" key="2">
    <source>
        <dbReference type="EMBL" id="CAB0011205.1"/>
    </source>
</evidence>
<accession>A0A6H5H650</accession>